<evidence type="ECO:0008006" key="4">
    <source>
        <dbReference type="Google" id="ProtNLM"/>
    </source>
</evidence>
<keyword evidence="1" id="KW-0472">Membrane</keyword>
<accession>A0A0C3R3U9</accession>
<gene>
    <name evidence="2" type="ORF">BA92_11150</name>
</gene>
<dbReference type="Proteomes" id="UP000031980">
    <property type="component" value="Unassembled WGS sequence"/>
</dbReference>
<evidence type="ECO:0000313" key="3">
    <source>
        <dbReference type="Proteomes" id="UP000031980"/>
    </source>
</evidence>
<name>A0A0C3R3U9_9PORP</name>
<dbReference type="EMBL" id="JPIU01000040">
    <property type="protein sequence ID" value="KIO43945.1"/>
    <property type="molecule type" value="Genomic_DNA"/>
</dbReference>
<keyword evidence="1" id="KW-1133">Transmembrane helix</keyword>
<reference evidence="2 3" key="1">
    <citation type="submission" date="2014-07" db="EMBL/GenBank/DDBJ databases">
        <title>Porphyromonadaceae bacterium OUH 308042 = ATCC BAA-2681 = DSM 28342 draft genome.</title>
        <authorList>
            <person name="Sydenham T.V."/>
            <person name="Hasman H."/>
            <person name="Justensen U.S."/>
        </authorList>
    </citation>
    <scope>NUCLEOTIDE SEQUENCE [LARGE SCALE GENOMIC DNA]</scope>
    <source>
        <strain evidence="2 3">OUH 308042</strain>
    </source>
</reference>
<sequence length="115" mass="12499">MAGIPKSAVSLTIPPDSLRKLPSGSSYHSRNGQAGLTVKSDAAGNIIAEASCDSLQRLVLCYEEELTRIRNETHEDSFTVETEFERRFSPVKIALAAFITGCVAGIVLTFKIKKQ</sequence>
<organism evidence="2 3">
    <name type="scientific">Sanguibacteroides justesenii</name>
    <dbReference type="NCBI Taxonomy" id="1547597"/>
    <lineage>
        <taxon>Bacteria</taxon>
        <taxon>Pseudomonadati</taxon>
        <taxon>Bacteroidota</taxon>
        <taxon>Bacteroidia</taxon>
        <taxon>Bacteroidales</taxon>
        <taxon>Porphyromonadaceae</taxon>
        <taxon>Sanguibacteroides</taxon>
    </lineage>
</organism>
<keyword evidence="3" id="KW-1185">Reference proteome</keyword>
<keyword evidence="1" id="KW-0812">Transmembrane</keyword>
<evidence type="ECO:0000256" key="1">
    <source>
        <dbReference type="SAM" id="Phobius"/>
    </source>
</evidence>
<comment type="caution">
    <text evidence="2">The sequence shown here is derived from an EMBL/GenBank/DDBJ whole genome shotgun (WGS) entry which is preliminary data.</text>
</comment>
<evidence type="ECO:0000313" key="2">
    <source>
        <dbReference type="EMBL" id="KIO43945.1"/>
    </source>
</evidence>
<feature type="transmembrane region" description="Helical" evidence="1">
    <location>
        <begin position="93"/>
        <end position="110"/>
    </location>
</feature>
<proteinExistence type="predicted"/>
<protein>
    <recommendedName>
        <fullName evidence="4">Polycomb protein Pcl</fullName>
    </recommendedName>
</protein>
<dbReference type="AlphaFoldDB" id="A0A0C3R3U9"/>